<dbReference type="AlphaFoldDB" id="A0A8J3NC67"/>
<dbReference type="EMBL" id="BOMB01000026">
    <property type="protein sequence ID" value="GID13761.1"/>
    <property type="molecule type" value="Genomic_DNA"/>
</dbReference>
<keyword evidence="3" id="KW-1185">Reference proteome</keyword>
<reference evidence="2" key="1">
    <citation type="submission" date="2021-01" db="EMBL/GenBank/DDBJ databases">
        <title>Whole genome shotgun sequence of Actinocatenispora rupis NBRC 107355.</title>
        <authorList>
            <person name="Komaki H."/>
            <person name="Tamura T."/>
        </authorList>
    </citation>
    <scope>NUCLEOTIDE SEQUENCE</scope>
    <source>
        <strain evidence="2">NBRC 107355</strain>
    </source>
</reference>
<organism evidence="2 3">
    <name type="scientific">Actinocatenispora rupis</name>
    <dbReference type="NCBI Taxonomy" id="519421"/>
    <lineage>
        <taxon>Bacteria</taxon>
        <taxon>Bacillati</taxon>
        <taxon>Actinomycetota</taxon>
        <taxon>Actinomycetes</taxon>
        <taxon>Micromonosporales</taxon>
        <taxon>Micromonosporaceae</taxon>
        <taxon>Actinocatenispora</taxon>
    </lineage>
</organism>
<name>A0A8J3NC67_9ACTN</name>
<comment type="caution">
    <text evidence="2">The sequence shown here is derived from an EMBL/GenBank/DDBJ whole genome shotgun (WGS) entry which is preliminary data.</text>
</comment>
<accession>A0A8J3NC67</accession>
<dbReference type="InterPro" id="IPR027417">
    <property type="entry name" value="P-loop_NTPase"/>
</dbReference>
<protein>
    <submittedName>
        <fullName evidence="2">Uncharacterized protein</fullName>
    </submittedName>
</protein>
<dbReference type="SUPFAM" id="SSF52540">
    <property type="entry name" value="P-loop containing nucleoside triphosphate hydrolases"/>
    <property type="match status" value="1"/>
</dbReference>
<sequence>MGVSYHPARRDGASTAGERGRVVTVPRRILVVGSSGAGRSTIARALADRYGLPVIHTSGCPAPT</sequence>
<gene>
    <name evidence="2" type="ORF">Aru02nite_46500</name>
</gene>
<evidence type="ECO:0000256" key="1">
    <source>
        <dbReference type="SAM" id="MobiDB-lite"/>
    </source>
</evidence>
<evidence type="ECO:0000313" key="3">
    <source>
        <dbReference type="Proteomes" id="UP000612808"/>
    </source>
</evidence>
<dbReference type="Proteomes" id="UP000612808">
    <property type="component" value="Unassembled WGS sequence"/>
</dbReference>
<proteinExistence type="predicted"/>
<evidence type="ECO:0000313" key="2">
    <source>
        <dbReference type="EMBL" id="GID13761.1"/>
    </source>
</evidence>
<feature type="region of interest" description="Disordered" evidence="1">
    <location>
        <begin position="1"/>
        <end position="20"/>
    </location>
</feature>
<dbReference type="Gene3D" id="3.40.50.300">
    <property type="entry name" value="P-loop containing nucleotide triphosphate hydrolases"/>
    <property type="match status" value="1"/>
</dbReference>